<comment type="caution">
    <text evidence="1">The sequence shown here is derived from an EMBL/GenBank/DDBJ whole genome shotgun (WGS) entry which is preliminary data.</text>
</comment>
<dbReference type="EMBL" id="JACJTB010000003">
    <property type="protein sequence ID" value="MBD2593626.1"/>
    <property type="molecule type" value="Genomic_DNA"/>
</dbReference>
<reference evidence="1 2" key="1">
    <citation type="journal article" date="2020" name="ISME J.">
        <title>Comparative genomics reveals insights into cyanobacterial evolution and habitat adaptation.</title>
        <authorList>
            <person name="Chen M.Y."/>
            <person name="Teng W.K."/>
            <person name="Zhao L."/>
            <person name="Hu C.X."/>
            <person name="Zhou Y.K."/>
            <person name="Han B.P."/>
            <person name="Song L.R."/>
            <person name="Shu W.S."/>
        </authorList>
    </citation>
    <scope>NUCLEOTIDE SEQUENCE [LARGE SCALE GENOMIC DNA]</scope>
    <source>
        <strain evidence="1 2">FACHB-130</strain>
    </source>
</reference>
<protein>
    <submittedName>
        <fullName evidence="1">Uncharacterized protein</fullName>
    </submittedName>
</protein>
<name>A0ABR8FQC6_9NOSO</name>
<keyword evidence="2" id="KW-1185">Reference proteome</keyword>
<accession>A0ABR8FQC6</accession>
<gene>
    <name evidence="1" type="ORF">H6G74_04690</name>
</gene>
<dbReference type="Proteomes" id="UP000603457">
    <property type="component" value="Unassembled WGS sequence"/>
</dbReference>
<dbReference type="RefSeq" id="WP_190966565.1">
    <property type="nucleotide sequence ID" value="NZ_JACJTB010000003.1"/>
</dbReference>
<sequence length="48" mass="5478">MRLLKDAIAVKFLVLLINGMIFFRVKAQKLIVNLAGGVERCDRTFKAR</sequence>
<evidence type="ECO:0000313" key="1">
    <source>
        <dbReference type="EMBL" id="MBD2593626.1"/>
    </source>
</evidence>
<proteinExistence type="predicted"/>
<organism evidence="1 2">
    <name type="scientific">Nostoc spongiaeforme FACHB-130</name>
    <dbReference type="NCBI Taxonomy" id="1357510"/>
    <lineage>
        <taxon>Bacteria</taxon>
        <taxon>Bacillati</taxon>
        <taxon>Cyanobacteriota</taxon>
        <taxon>Cyanophyceae</taxon>
        <taxon>Nostocales</taxon>
        <taxon>Nostocaceae</taxon>
        <taxon>Nostoc</taxon>
    </lineage>
</organism>
<evidence type="ECO:0000313" key="2">
    <source>
        <dbReference type="Proteomes" id="UP000603457"/>
    </source>
</evidence>